<dbReference type="Gene3D" id="2.60.120.620">
    <property type="entry name" value="q2cbj1_9rhob like domain"/>
    <property type="match status" value="1"/>
</dbReference>
<name>A0A6N4E5N4_9GAMM</name>
<dbReference type="InterPro" id="IPR005123">
    <property type="entry name" value="Oxoglu/Fe-dep_dioxygenase_dom"/>
</dbReference>
<dbReference type="InterPro" id="IPR006620">
    <property type="entry name" value="Pro_4_hyd_alph"/>
</dbReference>
<accession>A0A6N4E5N4</accession>
<evidence type="ECO:0000256" key="6">
    <source>
        <dbReference type="ARBA" id="ARBA00023004"/>
    </source>
</evidence>
<protein>
    <submittedName>
        <fullName evidence="8">2OG-Fe(II) oxygenase</fullName>
    </submittedName>
</protein>
<reference evidence="8 9" key="1">
    <citation type="submission" date="2018-01" db="EMBL/GenBank/DDBJ databases">
        <title>Novel co-symbiosis in the lucinid bivalve Phacoides pectinatus.</title>
        <authorList>
            <person name="Lim S.J."/>
            <person name="Davis B.G."/>
            <person name="Gill D.E."/>
            <person name="Engel A.S."/>
            <person name="Anderson L.C."/>
            <person name="Campbell B.J."/>
        </authorList>
    </citation>
    <scope>NUCLEOTIDE SEQUENCE [LARGE SCALE GENOMIC DNA]</scope>
    <source>
        <strain evidence="8">N3_P5</strain>
    </source>
</reference>
<keyword evidence="2" id="KW-0479">Metal-binding</keyword>
<evidence type="ECO:0000256" key="3">
    <source>
        <dbReference type="ARBA" id="ARBA00022896"/>
    </source>
</evidence>
<dbReference type="PROSITE" id="PS51471">
    <property type="entry name" value="FE2OG_OXY"/>
    <property type="match status" value="1"/>
</dbReference>
<dbReference type="AlphaFoldDB" id="A0A6N4E5N4"/>
<evidence type="ECO:0000256" key="1">
    <source>
        <dbReference type="ARBA" id="ARBA00001961"/>
    </source>
</evidence>
<dbReference type="Pfam" id="PF13640">
    <property type="entry name" value="2OG-FeII_Oxy_3"/>
    <property type="match status" value="1"/>
</dbReference>
<dbReference type="PANTHER" id="PTHR12907">
    <property type="entry name" value="EGL NINE HOMOLOG-RELATED"/>
    <property type="match status" value="1"/>
</dbReference>
<keyword evidence="3" id="KW-0847">Vitamin C</keyword>
<evidence type="ECO:0000256" key="5">
    <source>
        <dbReference type="ARBA" id="ARBA00023002"/>
    </source>
</evidence>
<dbReference type="GO" id="GO:0031418">
    <property type="term" value="F:L-ascorbic acid binding"/>
    <property type="evidence" value="ECO:0007669"/>
    <property type="project" value="UniProtKB-KW"/>
</dbReference>
<sequence length="216" mass="24721">MPAQNLPEERREKIPEIVNALYREGWCVQDGFLPERLFGELRTEAGGAWHGGSFQKAGVGRGGDYGVRPAIRGDSISWLDPGDCTPAQGLFFTELEKLQREINRQLFLGLFDFESHFAVFTPGSFYQRHFDQFRGIGLRTVTCILYLNEAWQSTDQGALRMYHDPANPEAHVDILPEGNRLVCFLSARFEHEVLAARRERMSLTTWFRVRNPKAPF</sequence>
<dbReference type="GO" id="GO:0008198">
    <property type="term" value="F:ferrous iron binding"/>
    <property type="evidence" value="ECO:0007669"/>
    <property type="project" value="TreeGrafter"/>
</dbReference>
<keyword evidence="6" id="KW-0408">Iron</keyword>
<comment type="caution">
    <text evidence="8">The sequence shown here is derived from an EMBL/GenBank/DDBJ whole genome shotgun (WGS) entry which is preliminary data.</text>
</comment>
<comment type="cofactor">
    <cofactor evidence="1">
        <name>L-ascorbate</name>
        <dbReference type="ChEBI" id="CHEBI:38290"/>
    </cofactor>
</comment>
<proteinExistence type="predicted"/>
<dbReference type="InterPro" id="IPR044862">
    <property type="entry name" value="Pro_4_hyd_alph_FE2OG_OXY"/>
</dbReference>
<evidence type="ECO:0000259" key="7">
    <source>
        <dbReference type="PROSITE" id="PS51471"/>
    </source>
</evidence>
<keyword evidence="5" id="KW-0560">Oxidoreductase</keyword>
<dbReference type="GO" id="GO:0071456">
    <property type="term" value="P:cellular response to hypoxia"/>
    <property type="evidence" value="ECO:0007669"/>
    <property type="project" value="TreeGrafter"/>
</dbReference>
<evidence type="ECO:0000256" key="4">
    <source>
        <dbReference type="ARBA" id="ARBA00022964"/>
    </source>
</evidence>
<dbReference type="PANTHER" id="PTHR12907:SF26">
    <property type="entry name" value="HIF PROLYL HYDROXYLASE, ISOFORM C"/>
    <property type="match status" value="1"/>
</dbReference>
<evidence type="ECO:0000256" key="2">
    <source>
        <dbReference type="ARBA" id="ARBA00022723"/>
    </source>
</evidence>
<dbReference type="SMART" id="SM00702">
    <property type="entry name" value="P4Hc"/>
    <property type="match status" value="1"/>
</dbReference>
<feature type="domain" description="Fe2OG dioxygenase" evidence="7">
    <location>
        <begin position="106"/>
        <end position="209"/>
    </location>
</feature>
<dbReference type="Proteomes" id="UP000250928">
    <property type="component" value="Unassembled WGS sequence"/>
</dbReference>
<organism evidence="8 9">
    <name type="scientific">Candidatus Sedimenticola endophacoides</name>
    <dbReference type="NCBI Taxonomy" id="2548426"/>
    <lineage>
        <taxon>Bacteria</taxon>
        <taxon>Pseudomonadati</taxon>
        <taxon>Pseudomonadota</taxon>
        <taxon>Gammaproteobacteria</taxon>
        <taxon>Chromatiales</taxon>
        <taxon>Sedimenticolaceae</taxon>
        <taxon>Sedimenticola</taxon>
    </lineage>
</organism>
<evidence type="ECO:0000313" key="9">
    <source>
        <dbReference type="Proteomes" id="UP000250928"/>
    </source>
</evidence>
<dbReference type="GO" id="GO:0031543">
    <property type="term" value="F:peptidyl-proline dioxygenase activity"/>
    <property type="evidence" value="ECO:0007669"/>
    <property type="project" value="TreeGrafter"/>
</dbReference>
<dbReference type="InterPro" id="IPR051559">
    <property type="entry name" value="HIF_prolyl_hydroxylases"/>
</dbReference>
<gene>
    <name evidence="8" type="ORF">C3L24_03585</name>
</gene>
<keyword evidence="4" id="KW-0223">Dioxygenase</keyword>
<dbReference type="EMBL" id="PQCO01000133">
    <property type="protein sequence ID" value="PUE04246.1"/>
    <property type="molecule type" value="Genomic_DNA"/>
</dbReference>
<evidence type="ECO:0000313" key="8">
    <source>
        <dbReference type="EMBL" id="PUE04246.1"/>
    </source>
</evidence>